<protein>
    <submittedName>
        <fullName evidence="2">Uncharacterized protein</fullName>
    </submittedName>
</protein>
<sequence length="528" mass="60533">MSNLGINNQQSIGNAFPNDTNVLTKTNQEKHVSIDLSSFKEGNPHIKKRKDFVVPQFEPIKSGDIVKICQAPNSPNPILGFYMKVREISDQIVKADFLNTPIIGRSDQFVKIAPNSLFNLGKSVYEVEGDNTLLDPISLLDSDQSIKQFTNNYSMKQNSNSRASVETQCDIVNLDLFRSGDLIETSDGQIGIILHILRDNFSYVFLDLNNNQDIIECDKIQRNFPNDNSCTDKFRNRLFFGDSVTTKDGNSGKILATYKGQVLIYSKNNDMAKFYIDKDLILNNNDNYNNDNNYNYNKNTSEPPRPNNDRNGYNGYNDRNNYDIYNDRKGYDNYNDRKGYDNDRNNYDNYNDRGRFNNYNDRVSYNNYNDRGYDNMNRNQYDSNRPTPPPPPNKVQSAPQLKPAKLEKPPGWVCKNCMVSAPDKEEDALISSIKGGDTVAVQFFDKNGNVSFKSYEYKISDLKPLPIHTGQSVIVPKYYSSNKDLIGKVVSKTAHHYTIDSGKKRGHFIEVQSKEAFRYYDWDNLEKI</sequence>
<accession>A0ABR2IK21</accession>
<evidence type="ECO:0000313" key="2">
    <source>
        <dbReference type="EMBL" id="KAK8863574.1"/>
    </source>
</evidence>
<comment type="caution">
    <text evidence="2">The sequence shown here is derived from an EMBL/GenBank/DDBJ whole genome shotgun (WGS) entry which is preliminary data.</text>
</comment>
<evidence type="ECO:0000313" key="3">
    <source>
        <dbReference type="Proteomes" id="UP001470230"/>
    </source>
</evidence>
<dbReference type="Proteomes" id="UP001470230">
    <property type="component" value="Unassembled WGS sequence"/>
</dbReference>
<name>A0ABR2IK21_9EUKA</name>
<keyword evidence="3" id="KW-1185">Reference proteome</keyword>
<dbReference type="EMBL" id="JAPFFF010000017">
    <property type="protein sequence ID" value="KAK8863574.1"/>
    <property type="molecule type" value="Genomic_DNA"/>
</dbReference>
<feature type="compositionally biased region" description="Low complexity" evidence="1">
    <location>
        <begin position="309"/>
        <end position="324"/>
    </location>
</feature>
<evidence type="ECO:0000256" key="1">
    <source>
        <dbReference type="SAM" id="MobiDB-lite"/>
    </source>
</evidence>
<feature type="compositionally biased region" description="Polar residues" evidence="1">
    <location>
        <begin position="376"/>
        <end position="385"/>
    </location>
</feature>
<organism evidence="2 3">
    <name type="scientific">Tritrichomonas musculus</name>
    <dbReference type="NCBI Taxonomy" id="1915356"/>
    <lineage>
        <taxon>Eukaryota</taxon>
        <taxon>Metamonada</taxon>
        <taxon>Parabasalia</taxon>
        <taxon>Tritrichomonadida</taxon>
        <taxon>Tritrichomonadidae</taxon>
        <taxon>Tritrichomonas</taxon>
    </lineage>
</organism>
<gene>
    <name evidence="2" type="ORF">M9Y10_011260</name>
</gene>
<reference evidence="2 3" key="1">
    <citation type="submission" date="2024-04" db="EMBL/GenBank/DDBJ databases">
        <title>Tritrichomonas musculus Genome.</title>
        <authorList>
            <person name="Alves-Ferreira E."/>
            <person name="Grigg M."/>
            <person name="Lorenzi H."/>
            <person name="Galac M."/>
        </authorList>
    </citation>
    <scope>NUCLEOTIDE SEQUENCE [LARGE SCALE GENOMIC DNA]</scope>
    <source>
        <strain evidence="2 3">EAF2021</strain>
    </source>
</reference>
<feature type="region of interest" description="Disordered" evidence="1">
    <location>
        <begin position="291"/>
        <end position="406"/>
    </location>
</feature>
<feature type="region of interest" description="Disordered" evidence="1">
    <location>
        <begin position="1"/>
        <end position="21"/>
    </location>
</feature>
<feature type="compositionally biased region" description="Basic and acidic residues" evidence="1">
    <location>
        <begin position="325"/>
        <end position="355"/>
    </location>
</feature>
<proteinExistence type="predicted"/>